<proteinExistence type="predicted"/>
<evidence type="ECO:0000313" key="1">
    <source>
        <dbReference type="EMBL" id="TCD02204.1"/>
    </source>
</evidence>
<dbReference type="OrthoDB" id="9816424at2"/>
<gene>
    <name evidence="1" type="ORF">EZ449_18970</name>
</gene>
<name>A0A4R0NSZ2_9SPHI</name>
<sequence>MHPQGILYIRINFLSRRFAVVFGIFLLGFIDAKVIAQEAKAIPKKKYDVAAFVYPAYANDDPRLRPFWPNGNGEWETVTNMQERFPGHYWNRKPLWGTINEADPAVMSMEIDQATKHGINVFIFDWYWYDGRPFMETTLDNGFLKADNSNKMKFYLMWANHDVVNTWDTRLNKYNENNVIWTGKVSRDEFEKICKRNIEKYFKLPQYFKIAGKPVFMIYDIPQLIAGLGGIEQTVSALKWFKDETKKAVFPGLDLQITMWSQNLNHSGFDGNKGASPGNEFVKKLGFTSATHYQFVHFTEVNDDYLNILERVKKEWSRIDKDFDITYYPHISVGWDNSPRTGKSAVVMNNTPENFAKALRNAKDFIDKHPKQAPLITINSWNEWTETSYLQPDNVYGYGYLNAVKLVFLEEK</sequence>
<dbReference type="InterPro" id="IPR032719">
    <property type="entry name" value="WbsX"/>
</dbReference>
<accession>A0A4R0NSZ2</accession>
<dbReference type="AlphaFoldDB" id="A0A4R0NSZ2"/>
<dbReference type="PANTHER" id="PTHR41244:SF1">
    <property type="entry name" value="GLYCOSYLTRANSFERASE"/>
    <property type="match status" value="1"/>
</dbReference>
<organism evidence="1 2">
    <name type="scientific">Pedobacter frigidisoli</name>
    <dbReference type="NCBI Taxonomy" id="2530455"/>
    <lineage>
        <taxon>Bacteria</taxon>
        <taxon>Pseudomonadati</taxon>
        <taxon>Bacteroidota</taxon>
        <taxon>Sphingobacteriia</taxon>
        <taxon>Sphingobacteriales</taxon>
        <taxon>Sphingobacteriaceae</taxon>
        <taxon>Pedobacter</taxon>
    </lineage>
</organism>
<evidence type="ECO:0008006" key="3">
    <source>
        <dbReference type="Google" id="ProtNLM"/>
    </source>
</evidence>
<dbReference type="Proteomes" id="UP000291485">
    <property type="component" value="Unassembled WGS sequence"/>
</dbReference>
<dbReference type="Pfam" id="PF14307">
    <property type="entry name" value="Glyco_tran_WbsX"/>
    <property type="match status" value="1"/>
</dbReference>
<dbReference type="CDD" id="cd11579">
    <property type="entry name" value="Glyco_tran_WbsX"/>
    <property type="match status" value="1"/>
</dbReference>
<reference evidence="1 2" key="1">
    <citation type="submission" date="2019-02" db="EMBL/GenBank/DDBJ databases">
        <title>Pedobacter sp. RP-3-11 sp. nov., isolated from Arctic soil.</title>
        <authorList>
            <person name="Dahal R.H."/>
        </authorList>
    </citation>
    <scope>NUCLEOTIDE SEQUENCE [LARGE SCALE GENOMIC DNA]</scope>
    <source>
        <strain evidence="1 2">RP-3-11</strain>
    </source>
</reference>
<keyword evidence="2" id="KW-1185">Reference proteome</keyword>
<dbReference type="Gene3D" id="3.20.20.80">
    <property type="entry name" value="Glycosidases"/>
    <property type="match status" value="1"/>
</dbReference>
<comment type="caution">
    <text evidence="1">The sequence shown here is derived from an EMBL/GenBank/DDBJ whole genome shotgun (WGS) entry which is preliminary data.</text>
</comment>
<protein>
    <recommendedName>
        <fullName evidence="3">Glycosyltransferase WbsX</fullName>
    </recommendedName>
</protein>
<dbReference type="EMBL" id="SJSN01000018">
    <property type="protein sequence ID" value="TCD02204.1"/>
    <property type="molecule type" value="Genomic_DNA"/>
</dbReference>
<dbReference type="PANTHER" id="PTHR41244">
    <property type="entry name" value="RHAMNAN SYNTHESIS F"/>
    <property type="match status" value="1"/>
</dbReference>
<evidence type="ECO:0000313" key="2">
    <source>
        <dbReference type="Proteomes" id="UP000291485"/>
    </source>
</evidence>